<evidence type="ECO:0000313" key="2">
    <source>
        <dbReference type="Proteomes" id="UP001054945"/>
    </source>
</evidence>
<dbReference type="Proteomes" id="UP001054945">
    <property type="component" value="Unassembled WGS sequence"/>
</dbReference>
<dbReference type="EMBL" id="BPLR01004773">
    <property type="protein sequence ID" value="GIX97372.1"/>
    <property type="molecule type" value="Genomic_DNA"/>
</dbReference>
<sequence>MLTKLMNFGQELSRKPSRVLPDCKQSVDFSMSGRELTRQRNPIPVGNCLGEMRLAGNEVSQVPQTPTSFAHRCKTQWKNHFRRKLSPGRSLIRSHYW</sequence>
<name>A0AAV4PJ53_CAEEX</name>
<keyword evidence="2" id="KW-1185">Reference proteome</keyword>
<organism evidence="1 2">
    <name type="scientific">Caerostris extrusa</name>
    <name type="common">Bark spider</name>
    <name type="synonym">Caerostris bankana</name>
    <dbReference type="NCBI Taxonomy" id="172846"/>
    <lineage>
        <taxon>Eukaryota</taxon>
        <taxon>Metazoa</taxon>
        <taxon>Ecdysozoa</taxon>
        <taxon>Arthropoda</taxon>
        <taxon>Chelicerata</taxon>
        <taxon>Arachnida</taxon>
        <taxon>Araneae</taxon>
        <taxon>Araneomorphae</taxon>
        <taxon>Entelegynae</taxon>
        <taxon>Araneoidea</taxon>
        <taxon>Araneidae</taxon>
        <taxon>Caerostris</taxon>
    </lineage>
</organism>
<protein>
    <submittedName>
        <fullName evidence="1">Uncharacterized protein</fullName>
    </submittedName>
</protein>
<comment type="caution">
    <text evidence="1">The sequence shown here is derived from an EMBL/GenBank/DDBJ whole genome shotgun (WGS) entry which is preliminary data.</text>
</comment>
<proteinExistence type="predicted"/>
<evidence type="ECO:0000313" key="1">
    <source>
        <dbReference type="EMBL" id="GIX97372.1"/>
    </source>
</evidence>
<gene>
    <name evidence="1" type="ORF">CEXT_76841</name>
</gene>
<dbReference type="AlphaFoldDB" id="A0AAV4PJ53"/>
<accession>A0AAV4PJ53</accession>
<reference evidence="1 2" key="1">
    <citation type="submission" date="2021-06" db="EMBL/GenBank/DDBJ databases">
        <title>Caerostris extrusa draft genome.</title>
        <authorList>
            <person name="Kono N."/>
            <person name="Arakawa K."/>
        </authorList>
    </citation>
    <scope>NUCLEOTIDE SEQUENCE [LARGE SCALE GENOMIC DNA]</scope>
</reference>